<organism evidence="21 22">
    <name type="scientific">Rhodopirellula baltica WH47</name>
    <dbReference type="NCBI Taxonomy" id="991778"/>
    <lineage>
        <taxon>Bacteria</taxon>
        <taxon>Pseudomonadati</taxon>
        <taxon>Planctomycetota</taxon>
        <taxon>Planctomycetia</taxon>
        <taxon>Pirellulales</taxon>
        <taxon>Pirellulaceae</taxon>
        <taxon>Rhodopirellula</taxon>
    </lineage>
</organism>
<evidence type="ECO:0000259" key="19">
    <source>
        <dbReference type="PROSITE" id="PS50122"/>
    </source>
</evidence>
<dbReference type="Pfam" id="PF02518">
    <property type="entry name" value="HATPase_c"/>
    <property type="match status" value="1"/>
</dbReference>
<dbReference type="GO" id="GO:0006935">
    <property type="term" value="P:chemotaxis"/>
    <property type="evidence" value="ECO:0007669"/>
    <property type="project" value="UniProtKB-UniRule"/>
</dbReference>
<evidence type="ECO:0000259" key="17">
    <source>
        <dbReference type="PROSITE" id="PS50112"/>
    </source>
</evidence>
<dbReference type="InterPro" id="IPR022642">
    <property type="entry name" value="CheR_C"/>
</dbReference>
<dbReference type="InterPro" id="IPR003661">
    <property type="entry name" value="HisK_dim/P_dom"/>
</dbReference>
<dbReference type="NCBIfam" id="TIGR00229">
    <property type="entry name" value="sensory_box"/>
    <property type="match status" value="1"/>
</dbReference>
<dbReference type="Proteomes" id="UP000006222">
    <property type="component" value="Unassembled WGS sequence"/>
</dbReference>
<dbReference type="SMART" id="SM00387">
    <property type="entry name" value="HATPase_c"/>
    <property type="match status" value="1"/>
</dbReference>
<comment type="catalytic activity">
    <reaction evidence="1">
        <text>ATP + protein L-histidine = ADP + protein N-phospho-L-histidine.</text>
        <dbReference type="EC" id="2.7.13.3"/>
    </reaction>
</comment>
<evidence type="ECO:0000259" key="18">
    <source>
        <dbReference type="PROSITE" id="PS50113"/>
    </source>
</evidence>
<dbReference type="CDD" id="cd17580">
    <property type="entry name" value="REC_2_DhkD-like"/>
    <property type="match status" value="1"/>
</dbReference>
<dbReference type="SMART" id="SM00091">
    <property type="entry name" value="PAS"/>
    <property type="match status" value="2"/>
</dbReference>
<feature type="modified residue" description="4-aspartylphosphate" evidence="13">
    <location>
        <position position="1267"/>
    </location>
</feature>
<evidence type="ECO:0000256" key="7">
    <source>
        <dbReference type="ARBA" id="ARBA00022741"/>
    </source>
</evidence>
<feature type="compositionally biased region" description="Polar residues" evidence="14">
    <location>
        <begin position="674"/>
        <end position="688"/>
    </location>
</feature>
<dbReference type="PROSITE" id="PS50109">
    <property type="entry name" value="HIS_KIN"/>
    <property type="match status" value="1"/>
</dbReference>
<dbReference type="Pfam" id="PF08447">
    <property type="entry name" value="PAS_3"/>
    <property type="match status" value="1"/>
</dbReference>
<dbReference type="EMBL" id="AFAR01000301">
    <property type="protein sequence ID" value="EGF24242.1"/>
    <property type="molecule type" value="Genomic_DNA"/>
</dbReference>
<dbReference type="InterPro" id="IPR036890">
    <property type="entry name" value="HATPase_C_sf"/>
</dbReference>
<dbReference type="Pfam" id="PF00512">
    <property type="entry name" value="HisKA"/>
    <property type="match status" value="1"/>
</dbReference>
<evidence type="ECO:0000256" key="10">
    <source>
        <dbReference type="ARBA" id="ARBA00023012"/>
    </source>
</evidence>
<keyword evidence="8 21" id="KW-0418">Kinase</keyword>
<keyword evidence="11" id="KW-0472">Membrane</keyword>
<dbReference type="InterPro" id="IPR005467">
    <property type="entry name" value="His_kinase_dom"/>
</dbReference>
<dbReference type="PATRIC" id="fig|991778.3.peg.6144"/>
<dbReference type="InterPro" id="IPR011006">
    <property type="entry name" value="CheY-like_superfamily"/>
</dbReference>
<gene>
    <name evidence="21" type="ORF">RBWH47_05062</name>
</gene>
<dbReference type="InterPro" id="IPR000014">
    <property type="entry name" value="PAS"/>
</dbReference>
<dbReference type="SUPFAM" id="SSF55874">
    <property type="entry name" value="ATPase domain of HSP90 chaperone/DNA topoisomerase II/histidine kinase"/>
    <property type="match status" value="1"/>
</dbReference>
<dbReference type="PANTHER" id="PTHR24422">
    <property type="entry name" value="CHEMOTAXIS PROTEIN METHYLTRANSFERASE"/>
    <property type="match status" value="1"/>
</dbReference>
<evidence type="ECO:0000313" key="22">
    <source>
        <dbReference type="Proteomes" id="UP000006222"/>
    </source>
</evidence>
<dbReference type="GO" id="GO:0005524">
    <property type="term" value="F:ATP binding"/>
    <property type="evidence" value="ECO:0007669"/>
    <property type="project" value="UniProtKB-KW"/>
</dbReference>
<evidence type="ECO:0000256" key="14">
    <source>
        <dbReference type="SAM" id="MobiDB-lite"/>
    </source>
</evidence>
<keyword evidence="9" id="KW-0067">ATP-binding</keyword>
<accession>F2B1E4</accession>
<dbReference type="Pfam" id="PF00072">
    <property type="entry name" value="Response_reg"/>
    <property type="match status" value="1"/>
</dbReference>
<feature type="domain" description="CheB-type methylesterase" evidence="19">
    <location>
        <begin position="6"/>
        <end position="190"/>
    </location>
</feature>
<dbReference type="Pfam" id="PF01339">
    <property type="entry name" value="CheB_methylest"/>
    <property type="match status" value="1"/>
</dbReference>
<evidence type="ECO:0000256" key="3">
    <source>
        <dbReference type="ARBA" id="ARBA00012438"/>
    </source>
</evidence>
<keyword evidence="12" id="KW-0145">Chemotaxis</keyword>
<dbReference type="PROSITE" id="PS50112">
    <property type="entry name" value="PAS"/>
    <property type="match status" value="1"/>
</dbReference>
<feature type="domain" description="PAS" evidence="17">
    <location>
        <begin position="842"/>
        <end position="914"/>
    </location>
</feature>
<dbReference type="InterPro" id="IPR003594">
    <property type="entry name" value="HATPase_dom"/>
</dbReference>
<dbReference type="Gene3D" id="1.10.287.130">
    <property type="match status" value="1"/>
</dbReference>
<keyword evidence="7" id="KW-0547">Nucleotide-binding</keyword>
<dbReference type="PRINTS" id="PR00996">
    <property type="entry name" value="CHERMTFRASE"/>
</dbReference>
<dbReference type="SUPFAM" id="SSF47757">
    <property type="entry name" value="Chemotaxis receptor methyltransferase CheR, N-terminal domain"/>
    <property type="match status" value="1"/>
</dbReference>
<dbReference type="FunFam" id="3.30.565.10:FF:000023">
    <property type="entry name" value="PAS domain-containing sensor histidine kinase"/>
    <property type="match status" value="1"/>
</dbReference>
<feature type="active site" evidence="12">
    <location>
        <position position="20"/>
    </location>
</feature>
<dbReference type="SMART" id="SM00448">
    <property type="entry name" value="REC"/>
    <property type="match status" value="1"/>
</dbReference>
<dbReference type="InterPro" id="IPR000780">
    <property type="entry name" value="CheR_MeTrfase"/>
</dbReference>
<dbReference type="SMART" id="SM00388">
    <property type="entry name" value="HisKA"/>
    <property type="match status" value="1"/>
</dbReference>
<dbReference type="InterPro" id="IPR035909">
    <property type="entry name" value="CheB_C"/>
</dbReference>
<evidence type="ECO:0000256" key="9">
    <source>
        <dbReference type="ARBA" id="ARBA00022840"/>
    </source>
</evidence>
<evidence type="ECO:0000259" key="15">
    <source>
        <dbReference type="PROSITE" id="PS50109"/>
    </source>
</evidence>
<feature type="active site" evidence="12">
    <location>
        <position position="47"/>
    </location>
</feature>
<dbReference type="Pfam" id="PF03705">
    <property type="entry name" value="CheR_N"/>
    <property type="match status" value="1"/>
</dbReference>
<dbReference type="SUPFAM" id="SSF53335">
    <property type="entry name" value="S-adenosyl-L-methionine-dependent methyltransferases"/>
    <property type="match status" value="1"/>
</dbReference>
<dbReference type="Gene3D" id="3.40.50.2300">
    <property type="match status" value="1"/>
</dbReference>
<keyword evidence="10" id="KW-0902">Two-component regulatory system</keyword>
<dbReference type="EC" id="2.7.13.3" evidence="3"/>
<evidence type="ECO:0000256" key="11">
    <source>
        <dbReference type="ARBA" id="ARBA00023136"/>
    </source>
</evidence>
<dbReference type="Gene3D" id="3.40.50.180">
    <property type="entry name" value="Methylesterase CheB, C-terminal domain"/>
    <property type="match status" value="1"/>
</dbReference>
<dbReference type="Gene3D" id="3.30.450.20">
    <property type="entry name" value="PAS domain"/>
    <property type="match status" value="2"/>
</dbReference>
<protein>
    <recommendedName>
        <fullName evidence="3">histidine kinase</fullName>
        <ecNumber evidence="3">2.7.13.3</ecNumber>
    </recommendedName>
</protein>
<dbReference type="Pfam" id="PF13596">
    <property type="entry name" value="PAS_10"/>
    <property type="match status" value="1"/>
</dbReference>
<dbReference type="InterPro" id="IPR000673">
    <property type="entry name" value="Sig_transdc_resp-reg_Me-estase"/>
</dbReference>
<dbReference type="CDD" id="cd16434">
    <property type="entry name" value="CheB-CheR_fusion"/>
    <property type="match status" value="1"/>
</dbReference>
<evidence type="ECO:0000256" key="6">
    <source>
        <dbReference type="ARBA" id="ARBA00022679"/>
    </source>
</evidence>
<dbReference type="GO" id="GO:0008984">
    <property type="term" value="F:protein-glutamate methylesterase activity"/>
    <property type="evidence" value="ECO:0007669"/>
    <property type="project" value="InterPro"/>
</dbReference>
<keyword evidence="4" id="KW-1003">Cell membrane</keyword>
<evidence type="ECO:0000256" key="8">
    <source>
        <dbReference type="ARBA" id="ARBA00022777"/>
    </source>
</evidence>
<evidence type="ECO:0000256" key="4">
    <source>
        <dbReference type="ARBA" id="ARBA00022475"/>
    </source>
</evidence>
<comment type="subcellular location">
    <subcellularLocation>
        <location evidence="2">Cell membrane</location>
    </subcellularLocation>
</comment>
<reference evidence="21 22" key="1">
    <citation type="journal article" date="2013" name="Mar. Genomics">
        <title>Expression of sulfatases in Rhodopirellula baltica and the diversity of sulfatases in the genus Rhodopirellula.</title>
        <authorList>
            <person name="Wegner C.E."/>
            <person name="Richter-Heitmann T."/>
            <person name="Klindworth A."/>
            <person name="Klockow C."/>
            <person name="Richter M."/>
            <person name="Achstetter T."/>
            <person name="Glockner F.O."/>
            <person name="Harder J."/>
        </authorList>
    </citation>
    <scope>NUCLEOTIDE SEQUENCE [LARGE SCALE GENOMIC DNA]</scope>
    <source>
        <strain evidence="21 22">WH47</strain>
    </source>
</reference>
<dbReference type="Gene3D" id="3.40.50.150">
    <property type="entry name" value="Vaccinia Virus protein VP39"/>
    <property type="match status" value="1"/>
</dbReference>
<dbReference type="PANTHER" id="PTHR24422:SF27">
    <property type="entry name" value="PROTEIN-GLUTAMATE O-METHYLTRANSFERASE"/>
    <property type="match status" value="1"/>
</dbReference>
<dbReference type="GO" id="GO:0005886">
    <property type="term" value="C:plasma membrane"/>
    <property type="evidence" value="ECO:0007669"/>
    <property type="project" value="UniProtKB-SubCell"/>
</dbReference>
<feature type="region of interest" description="Disordered" evidence="14">
    <location>
        <begin position="669"/>
        <end position="688"/>
    </location>
</feature>
<dbReference type="PROSITE" id="PS50110">
    <property type="entry name" value="RESPONSE_REGULATORY"/>
    <property type="match status" value="1"/>
</dbReference>
<evidence type="ECO:0000259" key="16">
    <source>
        <dbReference type="PROSITE" id="PS50110"/>
    </source>
</evidence>
<dbReference type="Gene3D" id="3.30.565.10">
    <property type="entry name" value="Histidine kinase-like ATPase, C-terminal domain"/>
    <property type="match status" value="1"/>
</dbReference>
<name>F2B1E4_RHOBT</name>
<comment type="caution">
    <text evidence="21">The sequence shown here is derived from an EMBL/GenBank/DDBJ whole genome shotgun (WGS) entry which is preliminary data.</text>
</comment>
<dbReference type="InterPro" id="IPR000700">
    <property type="entry name" value="PAS-assoc_C"/>
</dbReference>
<dbReference type="SUPFAM" id="SSF52738">
    <property type="entry name" value="Methylesterase CheB, C-terminal domain"/>
    <property type="match status" value="1"/>
</dbReference>
<dbReference type="RefSeq" id="WP_007329704.1">
    <property type="nucleotide sequence ID" value="NZ_AFAR01000301.1"/>
</dbReference>
<keyword evidence="6" id="KW-0808">Transferase</keyword>
<evidence type="ECO:0000256" key="12">
    <source>
        <dbReference type="PROSITE-ProRule" id="PRU00050"/>
    </source>
</evidence>
<dbReference type="GO" id="GO:0000156">
    <property type="term" value="F:phosphorelay response regulator activity"/>
    <property type="evidence" value="ECO:0007669"/>
    <property type="project" value="InterPro"/>
</dbReference>
<evidence type="ECO:0000256" key="1">
    <source>
        <dbReference type="ARBA" id="ARBA00000085"/>
    </source>
</evidence>
<dbReference type="CDD" id="cd00082">
    <property type="entry name" value="HisKA"/>
    <property type="match status" value="1"/>
</dbReference>
<feature type="domain" description="CheR-type methyltransferase" evidence="20">
    <location>
        <begin position="226"/>
        <end position="480"/>
    </location>
</feature>
<dbReference type="InterPro" id="IPR029063">
    <property type="entry name" value="SAM-dependent_MTases_sf"/>
</dbReference>
<dbReference type="InterPro" id="IPR013655">
    <property type="entry name" value="PAS_fold_3"/>
</dbReference>
<proteinExistence type="predicted"/>
<feature type="domain" description="PAC" evidence="18">
    <location>
        <begin position="917"/>
        <end position="970"/>
    </location>
</feature>
<dbReference type="CDD" id="cd00130">
    <property type="entry name" value="PAS"/>
    <property type="match status" value="1"/>
</dbReference>
<feature type="domain" description="Response regulatory" evidence="16">
    <location>
        <begin position="1218"/>
        <end position="1334"/>
    </location>
</feature>
<dbReference type="GO" id="GO:0005737">
    <property type="term" value="C:cytoplasm"/>
    <property type="evidence" value="ECO:0007669"/>
    <property type="project" value="InterPro"/>
</dbReference>
<dbReference type="SMART" id="SM00138">
    <property type="entry name" value="MeTrc"/>
    <property type="match status" value="1"/>
</dbReference>
<dbReference type="InterPro" id="IPR001789">
    <property type="entry name" value="Sig_transdc_resp-reg_receiver"/>
</dbReference>
<dbReference type="GO" id="GO:0000155">
    <property type="term" value="F:phosphorelay sensor kinase activity"/>
    <property type="evidence" value="ECO:0007669"/>
    <property type="project" value="InterPro"/>
</dbReference>
<dbReference type="InterPro" id="IPR022641">
    <property type="entry name" value="CheR_N"/>
</dbReference>
<dbReference type="Pfam" id="PF01739">
    <property type="entry name" value="CheR"/>
    <property type="match status" value="1"/>
</dbReference>
<evidence type="ECO:0000256" key="2">
    <source>
        <dbReference type="ARBA" id="ARBA00004236"/>
    </source>
</evidence>
<evidence type="ECO:0000313" key="21">
    <source>
        <dbReference type="EMBL" id="EGF24242.1"/>
    </source>
</evidence>
<dbReference type="SUPFAM" id="SSF55785">
    <property type="entry name" value="PYP-like sensor domain (PAS domain)"/>
    <property type="match status" value="2"/>
</dbReference>
<dbReference type="SUPFAM" id="SSF52172">
    <property type="entry name" value="CheY-like"/>
    <property type="match status" value="1"/>
</dbReference>
<dbReference type="PROSITE" id="PS50123">
    <property type="entry name" value="CHER"/>
    <property type="match status" value="1"/>
</dbReference>
<evidence type="ECO:0000256" key="5">
    <source>
        <dbReference type="ARBA" id="ARBA00022553"/>
    </source>
</evidence>
<keyword evidence="12" id="KW-0378">Hydrolase</keyword>
<dbReference type="InterPro" id="IPR050903">
    <property type="entry name" value="Bact_Chemotaxis_MeTrfase"/>
</dbReference>
<dbReference type="InterPro" id="IPR036097">
    <property type="entry name" value="HisK_dim/P_sf"/>
</dbReference>
<dbReference type="GO" id="GO:0008757">
    <property type="term" value="F:S-adenosylmethionine-dependent methyltransferase activity"/>
    <property type="evidence" value="ECO:0007669"/>
    <property type="project" value="InterPro"/>
</dbReference>
<evidence type="ECO:0000259" key="20">
    <source>
        <dbReference type="PROSITE" id="PS50123"/>
    </source>
</evidence>
<feature type="domain" description="Histidine kinase" evidence="15">
    <location>
        <begin position="981"/>
        <end position="1199"/>
    </location>
</feature>
<dbReference type="InterPro" id="IPR035965">
    <property type="entry name" value="PAS-like_dom_sf"/>
</dbReference>
<sequence>MEESVPGFAMPSKVVGIGASAGGLQSLEALFDELNSETGLAIIVIQHLSPDFDSMMDQLLSRHSDMPVCLIEDGMYVKPNHIYLLPPGQHVIISNRRLLLAERAKGQSLSFQIDEFFRTLAQDAGPDSVGIILSGTGTDGSRGVCDIAAAGGMVIVETTETAAFDGMPRSAYETGVADLVLSPPEIAKALHRIAGDDPTILNGAATRESLDPGQYLESPNRLIFGLLHNTFNIDFSQYKTEIFSRHIERRLRLAQKASIHDYIELLRTDTDELNQLYSDMLIGPTDFFRDSKAFDRLELDVFPQLVDDLNPQEDFRCWVAGTATGEEAYTLAIQLAEEFDRRGIEKRIRIFASDVHDPSLLKAGRGVFTHDRLASITPERLEKYFIERQDGFHVTPEIRKLVVFTPHNVIRDAPFTRLDLISCRNLLIYLTPATQQRVLSLFHFGLKTGGVVCLGNSESLGDLRNEFQPLDESLRIYRKFREISSTAPTGVAIRRPWPANPPAGTEVARERTATRQLLKTYDKLLEKFLSPAILINSQKEILHVFGGAGAYLSFNDGRPQNHLLNIILPELRSALSIALVQLNRDGNPVAIEQIPCSLDGQQRFVKLTVDKFEIGNERDGTALIQIETQSTQESQLDIDVLTAEQVIAVEYLERELQFTQSHLQSTIEEHQSTNEELQSTNEQLTASNEELQSTNEELHSVNEELYTVNAEHQRKIDELTELNDDIDNLLTTTNVHTLFLDSRLRLRRFTPRIAELFNLIPQDIGRPINAFTHRLQDPFLTESIKEVIQTEQFVQREIKDENGQWYLLRIFPYLSRGTVEGAVVTLVDVTMLQAATEALQKSEERFDLAVRGSNAGIWDWKDVTKEAIWCSRRMYALLGRTPTDEMTVSLWEELIHPDDHARVMAALNSHLESNTPFDIEYRMEYGTTNEYRWFHMRGSAERKSGRSETRMAGSFEDVTQRREAQQEVKQGVARRDQFLAMLSHELRNPLGAVTNAIAIMSSEETKPDVTERALGVVKRQLGQMSRLLDDLLDVSRITHGKIELRKQQTDLTKMIEQAVIATQSRADGADLELTVALPSTPLIVDGDPARLEQVTMNLLTNAVKYTPPGGKIRLELKDDGQNAYLKVQDNGAGISSDKLNEIFSLFYQSDETLDRSNGGMGVGLTLVKAVVELHDGSVTAKSDGIGCGSTFTVTLPLSCNEVIDANEAPQSMATKLQSIVLVEDIDDAREMLSGLLELRGLNVYEASDGAAGWNKIREINPHAAIIDIGLPVMDGHELARRIRSDPAHSSIKLVALTGYGQDKDREAVRESGFDLHLVKPLNPEKLDQILTELSEMPTRSPPAQEAI</sequence>
<dbReference type="PROSITE" id="PS50113">
    <property type="entry name" value="PAC"/>
    <property type="match status" value="1"/>
</dbReference>
<dbReference type="SUPFAM" id="SSF47384">
    <property type="entry name" value="Homodimeric domain of signal transducing histidine kinase"/>
    <property type="match status" value="1"/>
</dbReference>
<feature type="active site" evidence="12">
    <location>
        <position position="139"/>
    </location>
</feature>
<keyword evidence="5 13" id="KW-0597">Phosphoprotein</keyword>
<evidence type="ECO:0000256" key="13">
    <source>
        <dbReference type="PROSITE-ProRule" id="PRU00169"/>
    </source>
</evidence>
<dbReference type="PROSITE" id="PS50122">
    <property type="entry name" value="CHEB"/>
    <property type="match status" value="1"/>
</dbReference>